<dbReference type="PANTHER" id="PTHR32060:SF30">
    <property type="entry name" value="CARBOXY-TERMINAL PROCESSING PROTEASE CTPA"/>
    <property type="match status" value="1"/>
</dbReference>
<gene>
    <name evidence="7" type="ORF">ST1E_0064</name>
</gene>
<dbReference type="PROSITE" id="PS50106">
    <property type="entry name" value="PDZ"/>
    <property type="match status" value="1"/>
</dbReference>
<proteinExistence type="inferred from homology"/>
<dbReference type="MEROPS" id="S41.004"/>
<dbReference type="Gene3D" id="3.90.226.10">
    <property type="entry name" value="2-enoyl-CoA Hydratase, Chain A, domain 1"/>
    <property type="match status" value="1"/>
</dbReference>
<dbReference type="InterPro" id="IPR029045">
    <property type="entry name" value="ClpP/crotonase-like_dom_sf"/>
</dbReference>
<dbReference type="eggNOG" id="COG0793">
    <property type="taxonomic scope" value="Bacteria"/>
</dbReference>
<dbReference type="Pfam" id="PF17820">
    <property type="entry name" value="PDZ_6"/>
    <property type="match status" value="1"/>
</dbReference>
<dbReference type="PANTHER" id="PTHR32060">
    <property type="entry name" value="TAIL-SPECIFIC PROTEASE"/>
    <property type="match status" value="1"/>
</dbReference>
<evidence type="ECO:0000313" key="7">
    <source>
        <dbReference type="EMBL" id="AGF49331.1"/>
    </source>
</evidence>
<dbReference type="CDD" id="cd07560">
    <property type="entry name" value="Peptidase_S41_CPP"/>
    <property type="match status" value="1"/>
</dbReference>
<evidence type="ECO:0000259" key="6">
    <source>
        <dbReference type="PROSITE" id="PS50106"/>
    </source>
</evidence>
<keyword evidence="2 5" id="KW-0645">Protease</keyword>
<dbReference type="SUPFAM" id="SSF52096">
    <property type="entry name" value="ClpP/crotonase"/>
    <property type="match status" value="1"/>
</dbReference>
<evidence type="ECO:0000313" key="8">
    <source>
        <dbReference type="Proteomes" id="UP000011658"/>
    </source>
</evidence>
<dbReference type="GO" id="GO:0004252">
    <property type="term" value="F:serine-type endopeptidase activity"/>
    <property type="evidence" value="ECO:0007669"/>
    <property type="project" value="UniProtKB-EC"/>
</dbReference>
<dbReference type="EMBL" id="CP003806">
    <property type="protein sequence ID" value="AGF49331.1"/>
    <property type="molecule type" value="Genomic_DNA"/>
</dbReference>
<evidence type="ECO:0000256" key="3">
    <source>
        <dbReference type="ARBA" id="ARBA00022801"/>
    </source>
</evidence>
<keyword evidence="8" id="KW-1185">Reference proteome</keyword>
<dbReference type="KEGG" id="kga:ST1E_0064"/>
<dbReference type="SMART" id="SM00228">
    <property type="entry name" value="PDZ"/>
    <property type="match status" value="1"/>
</dbReference>
<keyword evidence="4 5" id="KW-0720">Serine protease</keyword>
<dbReference type="InterPro" id="IPR005151">
    <property type="entry name" value="Tail-specific_protease"/>
</dbReference>
<dbReference type="EC" id="3.4.21.102" evidence="7"/>
<dbReference type="SUPFAM" id="SSF50156">
    <property type="entry name" value="PDZ domain-like"/>
    <property type="match status" value="1"/>
</dbReference>
<dbReference type="Pfam" id="PF22694">
    <property type="entry name" value="CtpB_N-like"/>
    <property type="match status" value="1"/>
</dbReference>
<dbReference type="Proteomes" id="UP000011658">
    <property type="component" value="Chromosome"/>
</dbReference>
<protein>
    <submittedName>
        <fullName evidence="7">Carboxyl-terminal processing protease</fullName>
        <ecNumber evidence="7">3.4.21.102</ecNumber>
    </submittedName>
</protein>
<keyword evidence="3 5" id="KW-0378">Hydrolase</keyword>
<dbReference type="GO" id="GO:0030288">
    <property type="term" value="C:outer membrane-bounded periplasmic space"/>
    <property type="evidence" value="ECO:0007669"/>
    <property type="project" value="TreeGrafter"/>
</dbReference>
<evidence type="ECO:0000256" key="2">
    <source>
        <dbReference type="ARBA" id="ARBA00022670"/>
    </source>
</evidence>
<dbReference type="InterPro" id="IPR041489">
    <property type="entry name" value="PDZ_6"/>
</dbReference>
<name>M1LZ43_9PROT</name>
<dbReference type="InterPro" id="IPR004447">
    <property type="entry name" value="Peptidase_S41A"/>
</dbReference>
<evidence type="ECO:0000256" key="4">
    <source>
        <dbReference type="ARBA" id="ARBA00022825"/>
    </source>
</evidence>
<dbReference type="NCBIfam" id="TIGR00225">
    <property type="entry name" value="prc"/>
    <property type="match status" value="1"/>
</dbReference>
<dbReference type="PATRIC" id="fig|1208921.3.peg.622"/>
<dbReference type="SMART" id="SM00245">
    <property type="entry name" value="TSPc"/>
    <property type="match status" value="1"/>
</dbReference>
<evidence type="ECO:0000256" key="5">
    <source>
        <dbReference type="RuleBase" id="RU004404"/>
    </source>
</evidence>
<reference evidence="7 8" key="1">
    <citation type="journal article" date="2013" name="Genome Biol. Evol.">
        <title>Genome evolution and phylogenomic analysis of candidatus kinetoplastibacterium, the betaproteobacterial endosymbionts of strigomonas and angomonas.</title>
        <authorList>
            <person name="Alves J.M."/>
            <person name="Serrano M.G."/>
            <person name="Maia da Silva F."/>
            <person name="Voegtly L.J."/>
            <person name="Matveyev A.V."/>
            <person name="Teixeira M.M."/>
            <person name="Camargo E.P."/>
            <person name="Buck G.A."/>
        </authorList>
    </citation>
    <scope>NUCLEOTIDE SEQUENCE [LARGE SCALE GENOMIC DNA]</scope>
    <source>
        <strain evidence="7 8">TCC219</strain>
    </source>
</reference>
<dbReference type="Gene3D" id="2.30.42.10">
    <property type="match status" value="1"/>
</dbReference>
<comment type="similarity">
    <text evidence="1 5">Belongs to the peptidase S41A family.</text>
</comment>
<dbReference type="FunFam" id="2.30.42.10:FF:000063">
    <property type="entry name" value="Peptidase, S41 family"/>
    <property type="match status" value="1"/>
</dbReference>
<dbReference type="GO" id="GO:0006508">
    <property type="term" value="P:proteolysis"/>
    <property type="evidence" value="ECO:0007669"/>
    <property type="project" value="UniProtKB-KW"/>
</dbReference>
<dbReference type="OrthoDB" id="9812068at2"/>
<dbReference type="CDD" id="cd06782">
    <property type="entry name" value="cpPDZ_CPP-like"/>
    <property type="match status" value="1"/>
</dbReference>
<dbReference type="InterPro" id="IPR055210">
    <property type="entry name" value="CtpA/B_N"/>
</dbReference>
<organism evidence="7 8">
    <name type="scientific">Candidatus Kinetoplastidibacterium galati TCC219</name>
    <dbReference type="NCBI Taxonomy" id="1208921"/>
    <lineage>
        <taxon>Bacteria</taxon>
        <taxon>Pseudomonadati</taxon>
        <taxon>Pseudomonadota</taxon>
        <taxon>Betaproteobacteria</taxon>
        <taxon>Candidatus Kinetoplastidibacterium</taxon>
    </lineage>
</organism>
<evidence type="ECO:0000256" key="1">
    <source>
        <dbReference type="ARBA" id="ARBA00009179"/>
    </source>
</evidence>
<dbReference type="GO" id="GO:0007165">
    <property type="term" value="P:signal transduction"/>
    <property type="evidence" value="ECO:0007669"/>
    <property type="project" value="TreeGrafter"/>
</dbReference>
<sequence>MFRKLCYLIFFFFSAFVVIFNTSNSFLINDNSSISLVELQKIVKAFAIVKENYMKEVADNSIISNAISGMISRLDPHSSYLNADDYNDIKSVTHGEFGGLGVEVSFEENMGIKVISPLDFTPAAAAGIIPGDYIVQIDGVSTRGMPPAEAIKMMRGEPKSSVNLTLSREGHKNYINLKILRDIIKINSITCNIIDNNILYIRITQFQENTLSDMVRNLHNIVDNSTKLSGIVLDLRNNPGGLLSSAIGVSGVFLKKGSLVVYTSGRNIESCHKYFSVPEEYSINASDDLKFLPTWFKNIKMIVLVNSGSASASEIVAGAMQDHSRAKILGNKTFGKGSVQAIIPLDDSSAIKLTTSLYFTPSGRSIQATGIIPDYIVNDTLSGNLFYAQRESNLYNHIQNNKNIDNKSYNQYCDDICISKNVSDLSFEFGSPNDFQLQKAISLMLDNNL</sequence>
<dbReference type="AlphaFoldDB" id="M1LZ43"/>
<dbReference type="InterPro" id="IPR036034">
    <property type="entry name" value="PDZ_sf"/>
</dbReference>
<feature type="domain" description="PDZ" evidence="6">
    <location>
        <begin position="86"/>
        <end position="155"/>
    </location>
</feature>
<dbReference type="Gene3D" id="3.30.750.44">
    <property type="match status" value="1"/>
</dbReference>
<accession>M1LZ43</accession>
<dbReference type="InterPro" id="IPR001478">
    <property type="entry name" value="PDZ"/>
</dbReference>
<dbReference type="Pfam" id="PF03572">
    <property type="entry name" value="Peptidase_S41"/>
    <property type="match status" value="1"/>
</dbReference>
<dbReference type="HOGENOM" id="CLU_017295_1_1_4"/>
<dbReference type="STRING" id="1208921.ST1E_0064"/>